<name>A0AAJ0HIF3_9PEZI</name>
<reference evidence="2" key="1">
    <citation type="journal article" date="2023" name="Mol. Phylogenet. Evol.">
        <title>Genome-scale phylogeny and comparative genomics of the fungal order Sordariales.</title>
        <authorList>
            <person name="Hensen N."/>
            <person name="Bonometti L."/>
            <person name="Westerberg I."/>
            <person name="Brannstrom I.O."/>
            <person name="Guillou S."/>
            <person name="Cros-Aarteil S."/>
            <person name="Calhoun S."/>
            <person name="Haridas S."/>
            <person name="Kuo A."/>
            <person name="Mondo S."/>
            <person name="Pangilinan J."/>
            <person name="Riley R."/>
            <person name="LaButti K."/>
            <person name="Andreopoulos B."/>
            <person name="Lipzen A."/>
            <person name="Chen C."/>
            <person name="Yan M."/>
            <person name="Daum C."/>
            <person name="Ng V."/>
            <person name="Clum A."/>
            <person name="Steindorff A."/>
            <person name="Ohm R.A."/>
            <person name="Martin F."/>
            <person name="Silar P."/>
            <person name="Natvig D.O."/>
            <person name="Lalanne C."/>
            <person name="Gautier V."/>
            <person name="Ament-Velasquez S.L."/>
            <person name="Kruys A."/>
            <person name="Hutchinson M.I."/>
            <person name="Powell A.J."/>
            <person name="Barry K."/>
            <person name="Miller A.N."/>
            <person name="Grigoriev I.V."/>
            <person name="Debuchy R."/>
            <person name="Gladieux P."/>
            <person name="Hiltunen Thoren M."/>
            <person name="Johannesson H."/>
        </authorList>
    </citation>
    <scope>NUCLEOTIDE SEQUENCE</scope>
    <source>
        <strain evidence="2">CBS 955.72</strain>
    </source>
</reference>
<sequence>MNEHPQLVGKGPIVDSNLENVAGLRARARWETSMQCLALKGIIDKFDIPPVNKMIAIASGSLTFDLAEDDPDPESETYGTFIHNIMLTLQDMIVSKLERSGSSATACDISCYTQDPTYSPIDQKVLGDEGIAILEDPDRFLEMNDQTVIFCNSPAFPVRNITLDIARPAMMIWNRMMLIEPRVGTDALTTQRLNAMTSDS</sequence>
<dbReference type="EMBL" id="JAUIQD010000004">
    <property type="protein sequence ID" value="KAK3353293.1"/>
    <property type="molecule type" value="Genomic_DNA"/>
</dbReference>
<evidence type="ECO:0000259" key="1">
    <source>
        <dbReference type="Pfam" id="PF07985"/>
    </source>
</evidence>
<evidence type="ECO:0000313" key="2">
    <source>
        <dbReference type="EMBL" id="KAK3353293.1"/>
    </source>
</evidence>
<dbReference type="InterPro" id="IPR012942">
    <property type="entry name" value="SRR1-like"/>
</dbReference>
<evidence type="ECO:0000313" key="3">
    <source>
        <dbReference type="Proteomes" id="UP001275084"/>
    </source>
</evidence>
<feature type="domain" description="SRR1-like" evidence="1">
    <location>
        <begin position="97"/>
        <end position="182"/>
    </location>
</feature>
<dbReference type="Proteomes" id="UP001275084">
    <property type="component" value="Unassembled WGS sequence"/>
</dbReference>
<protein>
    <recommendedName>
        <fullName evidence="1">SRR1-like domain-containing protein</fullName>
    </recommendedName>
</protein>
<reference evidence="2" key="2">
    <citation type="submission" date="2023-06" db="EMBL/GenBank/DDBJ databases">
        <authorList>
            <consortium name="Lawrence Berkeley National Laboratory"/>
            <person name="Haridas S."/>
            <person name="Hensen N."/>
            <person name="Bonometti L."/>
            <person name="Westerberg I."/>
            <person name="Brannstrom I.O."/>
            <person name="Guillou S."/>
            <person name="Cros-Aarteil S."/>
            <person name="Calhoun S."/>
            <person name="Kuo A."/>
            <person name="Mondo S."/>
            <person name="Pangilinan J."/>
            <person name="Riley R."/>
            <person name="Labutti K."/>
            <person name="Andreopoulos B."/>
            <person name="Lipzen A."/>
            <person name="Chen C."/>
            <person name="Yanf M."/>
            <person name="Daum C."/>
            <person name="Ng V."/>
            <person name="Clum A."/>
            <person name="Steindorff A."/>
            <person name="Ohm R."/>
            <person name="Martin F."/>
            <person name="Silar P."/>
            <person name="Natvig D."/>
            <person name="Lalanne C."/>
            <person name="Gautier V."/>
            <person name="Ament-Velasquez S.L."/>
            <person name="Kruys A."/>
            <person name="Hutchinson M.I."/>
            <person name="Powell A.J."/>
            <person name="Barry K."/>
            <person name="Miller A.N."/>
            <person name="Grigoriev I.V."/>
            <person name="Debuchy R."/>
            <person name="Gladieux P."/>
            <person name="Thoren M.H."/>
            <person name="Johannesson H."/>
        </authorList>
    </citation>
    <scope>NUCLEOTIDE SEQUENCE</scope>
    <source>
        <strain evidence="2">CBS 955.72</strain>
    </source>
</reference>
<gene>
    <name evidence="2" type="ORF">B0T25DRAFT_607481</name>
</gene>
<dbReference type="PANTHER" id="PTHR42080:SF3">
    <property type="entry name" value="SRR1-LIKE DOMAIN-CONTAINING PROTEIN"/>
    <property type="match status" value="1"/>
</dbReference>
<dbReference type="Pfam" id="PF07985">
    <property type="entry name" value="SRR1"/>
    <property type="match status" value="1"/>
</dbReference>
<comment type="caution">
    <text evidence="2">The sequence shown here is derived from an EMBL/GenBank/DDBJ whole genome shotgun (WGS) entry which is preliminary data.</text>
</comment>
<keyword evidence="3" id="KW-1185">Reference proteome</keyword>
<dbReference type="AlphaFoldDB" id="A0AAJ0HIF3"/>
<dbReference type="PANTHER" id="PTHR42080">
    <property type="entry name" value="SRR1 DOMAIN-CONTAINING PROTEIN"/>
    <property type="match status" value="1"/>
</dbReference>
<accession>A0AAJ0HIF3</accession>
<proteinExistence type="predicted"/>
<organism evidence="2 3">
    <name type="scientific">Lasiosphaeria hispida</name>
    <dbReference type="NCBI Taxonomy" id="260671"/>
    <lineage>
        <taxon>Eukaryota</taxon>
        <taxon>Fungi</taxon>
        <taxon>Dikarya</taxon>
        <taxon>Ascomycota</taxon>
        <taxon>Pezizomycotina</taxon>
        <taxon>Sordariomycetes</taxon>
        <taxon>Sordariomycetidae</taxon>
        <taxon>Sordariales</taxon>
        <taxon>Lasiosphaeriaceae</taxon>
        <taxon>Lasiosphaeria</taxon>
    </lineage>
</organism>